<dbReference type="Pfam" id="PF00144">
    <property type="entry name" value="Beta-lactamase"/>
    <property type="match status" value="1"/>
</dbReference>
<dbReference type="RefSeq" id="WP_317713464.1">
    <property type="nucleotide sequence ID" value="NZ_JAWLUM010000002.1"/>
</dbReference>
<evidence type="ECO:0000313" key="3">
    <source>
        <dbReference type="EMBL" id="MDV7134856.1"/>
    </source>
</evidence>
<comment type="similarity">
    <text evidence="1">Belongs to the beta-lactamase family.</text>
</comment>
<dbReference type="PANTHER" id="PTHR22935">
    <property type="entry name" value="PENICILLIN-BINDING PROTEIN"/>
    <property type="match status" value="1"/>
</dbReference>
<dbReference type="SUPFAM" id="SSF56601">
    <property type="entry name" value="beta-lactamase/transpeptidase-like"/>
    <property type="match status" value="1"/>
</dbReference>
<protein>
    <submittedName>
        <fullName evidence="3">Serine hydrolase domain-containing protein</fullName>
        <ecNumber evidence="3">3.1.1.103</ecNumber>
    </submittedName>
</protein>
<keyword evidence="4" id="KW-1185">Reference proteome</keyword>
<dbReference type="EMBL" id="JAWLUM010000002">
    <property type="protein sequence ID" value="MDV7134856.1"/>
    <property type="molecule type" value="Genomic_DNA"/>
</dbReference>
<accession>A0ABU4EVV2</accession>
<dbReference type="InterPro" id="IPR001466">
    <property type="entry name" value="Beta-lactam-related"/>
</dbReference>
<organism evidence="3 4">
    <name type="scientific">Williamsia marianensis</name>
    <dbReference type="NCBI Taxonomy" id="85044"/>
    <lineage>
        <taxon>Bacteria</taxon>
        <taxon>Bacillati</taxon>
        <taxon>Actinomycetota</taxon>
        <taxon>Actinomycetes</taxon>
        <taxon>Mycobacteriales</taxon>
        <taxon>Nocardiaceae</taxon>
        <taxon>Williamsia</taxon>
    </lineage>
</organism>
<reference evidence="3 4" key="1">
    <citation type="submission" date="2023-10" db="EMBL/GenBank/DDBJ databases">
        <title>Development of a sustainable strategy for remediation of hydrocarbon-contaminated territories based on the waste exchange concept.</title>
        <authorList>
            <person name="Krivoruchko A."/>
        </authorList>
    </citation>
    <scope>NUCLEOTIDE SEQUENCE [LARGE SCALE GENOMIC DNA]</scope>
    <source>
        <strain evidence="3 4">IEGM 1236</strain>
    </source>
</reference>
<evidence type="ECO:0000259" key="2">
    <source>
        <dbReference type="Pfam" id="PF00144"/>
    </source>
</evidence>
<evidence type="ECO:0000313" key="4">
    <source>
        <dbReference type="Proteomes" id="UP001185792"/>
    </source>
</evidence>
<comment type="caution">
    <text evidence="3">The sequence shown here is derived from an EMBL/GenBank/DDBJ whole genome shotgun (WGS) entry which is preliminary data.</text>
</comment>
<proteinExistence type="inferred from homology"/>
<dbReference type="InterPro" id="IPR051478">
    <property type="entry name" value="Beta-lactamase-like_AB/R"/>
</dbReference>
<dbReference type="Gene3D" id="3.40.710.10">
    <property type="entry name" value="DD-peptidase/beta-lactamase superfamily"/>
    <property type="match status" value="1"/>
</dbReference>
<dbReference type="Proteomes" id="UP001185792">
    <property type="component" value="Unassembled WGS sequence"/>
</dbReference>
<dbReference type="InterPro" id="IPR012338">
    <property type="entry name" value="Beta-lactam/transpept-like"/>
</dbReference>
<feature type="domain" description="Beta-lactamase-related" evidence="2">
    <location>
        <begin position="49"/>
        <end position="309"/>
    </location>
</feature>
<keyword evidence="3" id="KW-0378">Hydrolase</keyword>
<dbReference type="GO" id="GO:0016787">
    <property type="term" value="F:hydrolase activity"/>
    <property type="evidence" value="ECO:0007669"/>
    <property type="project" value="UniProtKB-KW"/>
</dbReference>
<gene>
    <name evidence="3" type="ORF">R4198_14215</name>
</gene>
<dbReference type="EC" id="3.1.1.103" evidence="3"/>
<sequence length="330" mass="34525">MTAMDGDAALGSNIRRRLGGRHPIVAVASVGLDGLSLATTGTTTTADLEIGSISKALTGLLYADACSRGEVTPETTLGTLLPLPDKEIGAITLGSLSTHRSGLPRLPAGMNPLRRTVQMWTHGASPYGETLEELLAQVRNTKLRSPKVRYSNLGFQLLGHAVAQAAGQSFQTLLGDRVTRPLGLENTYAPYTPAELTSDAVVGRSRFGRVQQPWTGEAIAPAGGVRASIADMGRLVCALLDESSPGMAALDPVAKLMGPARIGAGWMTLDVKGRKITWHNGATGGFASWIGVDRAAGTGLVILSATAASVDKHGFALLRELTDDSPRRPD</sequence>
<name>A0ABU4EVV2_WILMA</name>
<dbReference type="PANTHER" id="PTHR22935:SF95">
    <property type="entry name" value="BETA-LACTAMASE-LIKE 1-RELATED"/>
    <property type="match status" value="1"/>
</dbReference>
<evidence type="ECO:0000256" key="1">
    <source>
        <dbReference type="ARBA" id="ARBA00038473"/>
    </source>
</evidence>